<keyword evidence="4 7" id="KW-0560">Oxidoreductase</keyword>
<proteinExistence type="inferred from homology"/>
<name>A0A563EGP6_9PSEU</name>
<dbReference type="PANTHER" id="PTHR46696:SF1">
    <property type="entry name" value="CYTOCHROME P450 YJIB-RELATED"/>
    <property type="match status" value="1"/>
</dbReference>
<comment type="caution">
    <text evidence="8">The sequence shown here is derived from an EMBL/GenBank/DDBJ whole genome shotgun (WGS) entry which is preliminary data.</text>
</comment>
<dbReference type="AlphaFoldDB" id="A0A563EGP6"/>
<dbReference type="PANTHER" id="PTHR46696">
    <property type="entry name" value="P450, PUTATIVE (EUROFUNG)-RELATED"/>
    <property type="match status" value="1"/>
</dbReference>
<dbReference type="InterPro" id="IPR017972">
    <property type="entry name" value="Cyt_P450_CS"/>
</dbReference>
<dbReference type="GO" id="GO:0005506">
    <property type="term" value="F:iron ion binding"/>
    <property type="evidence" value="ECO:0007669"/>
    <property type="project" value="InterPro"/>
</dbReference>
<sequence length="404" mass="43998">MPTAAAFNPVDPAFIQDPYPAYQFLREYSPVHFEPALGGWFVTRYDDVRTVLNDPRTVRPPAGEMLLGRLPGDVRAELAWFEEKIETSLPFANPPEHGRLRTLVSKAFTPRTTEALRTHVERATDDLLDAMADEPDPDVLRDLAYPLPAIAVTRLLGVPDEDVDGLIALVGDAMKIIGQALPSDDPVGAARAAHVATVKTFDYLEDLIRWRRKAPADDLISVIAASPGYTEEELILLVLVLINGSLETTAHFIGNATLALLRHPAQADLLRRDPSLIDSAVEELLRWDTPVPVMPPQLTTAPIVLSGRRIEAGQLLFPVIGAAHRDPVRYPDPDRLDITRAPSGVLAFGGGVHHCIGASLARAEARVALGKLFSRFPALGLTGVEPVFRADPVLRGLTALPVRL</sequence>
<dbReference type="EMBL" id="VOBR01000045">
    <property type="protein sequence ID" value="TWP44993.1"/>
    <property type="molecule type" value="Genomic_DNA"/>
</dbReference>
<keyword evidence="2 7" id="KW-0349">Heme</keyword>
<evidence type="ECO:0000256" key="5">
    <source>
        <dbReference type="ARBA" id="ARBA00023004"/>
    </source>
</evidence>
<dbReference type="OrthoDB" id="3971765at2"/>
<evidence type="ECO:0000313" key="8">
    <source>
        <dbReference type="EMBL" id="TWP44993.1"/>
    </source>
</evidence>
<accession>A0A563EGP6</accession>
<evidence type="ECO:0000313" key="9">
    <source>
        <dbReference type="Proteomes" id="UP000316639"/>
    </source>
</evidence>
<dbReference type="CDD" id="cd20625">
    <property type="entry name" value="CYP164-like"/>
    <property type="match status" value="1"/>
</dbReference>
<dbReference type="Gene3D" id="1.10.630.10">
    <property type="entry name" value="Cytochrome P450"/>
    <property type="match status" value="1"/>
</dbReference>
<comment type="similarity">
    <text evidence="1 7">Belongs to the cytochrome P450 family.</text>
</comment>
<evidence type="ECO:0000256" key="6">
    <source>
        <dbReference type="ARBA" id="ARBA00023033"/>
    </source>
</evidence>
<dbReference type="Proteomes" id="UP000316639">
    <property type="component" value="Unassembled WGS sequence"/>
</dbReference>
<organism evidence="8 9">
    <name type="scientific">Lentzea tibetensis</name>
    <dbReference type="NCBI Taxonomy" id="2591470"/>
    <lineage>
        <taxon>Bacteria</taxon>
        <taxon>Bacillati</taxon>
        <taxon>Actinomycetota</taxon>
        <taxon>Actinomycetes</taxon>
        <taxon>Pseudonocardiales</taxon>
        <taxon>Pseudonocardiaceae</taxon>
        <taxon>Lentzea</taxon>
    </lineage>
</organism>
<evidence type="ECO:0000256" key="4">
    <source>
        <dbReference type="ARBA" id="ARBA00023002"/>
    </source>
</evidence>
<gene>
    <name evidence="8" type="ORF">FKR81_40235</name>
</gene>
<dbReference type="InterPro" id="IPR036396">
    <property type="entry name" value="Cyt_P450_sf"/>
</dbReference>
<dbReference type="FunFam" id="1.10.630.10:FF:000018">
    <property type="entry name" value="Cytochrome P450 monooxygenase"/>
    <property type="match status" value="1"/>
</dbReference>
<dbReference type="SUPFAM" id="SSF48264">
    <property type="entry name" value="Cytochrome P450"/>
    <property type="match status" value="1"/>
</dbReference>
<keyword evidence="5 7" id="KW-0408">Iron</keyword>
<reference evidence="8 9" key="1">
    <citation type="submission" date="2019-07" db="EMBL/GenBank/DDBJ databases">
        <title>Lentzea xizangensis sp. nov., isolated from Qinghai-Tibetan Plateau Soils.</title>
        <authorList>
            <person name="Huang J."/>
        </authorList>
    </citation>
    <scope>NUCLEOTIDE SEQUENCE [LARGE SCALE GENOMIC DNA]</scope>
    <source>
        <strain evidence="8 9">FXJ1.1311</strain>
    </source>
</reference>
<evidence type="ECO:0000256" key="2">
    <source>
        <dbReference type="ARBA" id="ARBA00022617"/>
    </source>
</evidence>
<dbReference type="InterPro" id="IPR001128">
    <property type="entry name" value="Cyt_P450"/>
</dbReference>
<keyword evidence="6 7" id="KW-0503">Monooxygenase</keyword>
<dbReference type="GO" id="GO:0020037">
    <property type="term" value="F:heme binding"/>
    <property type="evidence" value="ECO:0007669"/>
    <property type="project" value="InterPro"/>
</dbReference>
<dbReference type="GO" id="GO:0004497">
    <property type="term" value="F:monooxygenase activity"/>
    <property type="evidence" value="ECO:0007669"/>
    <property type="project" value="UniProtKB-KW"/>
</dbReference>
<keyword evidence="9" id="KW-1185">Reference proteome</keyword>
<dbReference type="RefSeq" id="WP_146360390.1">
    <property type="nucleotide sequence ID" value="NZ_VOBR01000045.1"/>
</dbReference>
<dbReference type="PRINTS" id="PR00359">
    <property type="entry name" value="BP450"/>
</dbReference>
<dbReference type="GO" id="GO:0016705">
    <property type="term" value="F:oxidoreductase activity, acting on paired donors, with incorporation or reduction of molecular oxygen"/>
    <property type="evidence" value="ECO:0007669"/>
    <property type="project" value="InterPro"/>
</dbReference>
<evidence type="ECO:0000256" key="7">
    <source>
        <dbReference type="RuleBase" id="RU000461"/>
    </source>
</evidence>
<dbReference type="InterPro" id="IPR002397">
    <property type="entry name" value="Cyt_P450_B"/>
</dbReference>
<protein>
    <submittedName>
        <fullName evidence="8">Cytochrome P450</fullName>
    </submittedName>
</protein>
<dbReference type="PROSITE" id="PS00086">
    <property type="entry name" value="CYTOCHROME_P450"/>
    <property type="match status" value="1"/>
</dbReference>
<keyword evidence="3 7" id="KW-0479">Metal-binding</keyword>
<dbReference type="Pfam" id="PF00067">
    <property type="entry name" value="p450"/>
    <property type="match status" value="1"/>
</dbReference>
<evidence type="ECO:0000256" key="3">
    <source>
        <dbReference type="ARBA" id="ARBA00022723"/>
    </source>
</evidence>
<evidence type="ECO:0000256" key="1">
    <source>
        <dbReference type="ARBA" id="ARBA00010617"/>
    </source>
</evidence>